<keyword evidence="5" id="KW-1185">Reference proteome</keyword>
<dbReference type="RefSeq" id="WP_378288952.1">
    <property type="nucleotide sequence ID" value="NZ_JBHULE010000002.1"/>
</dbReference>
<evidence type="ECO:0000259" key="3">
    <source>
        <dbReference type="Pfam" id="PF18962"/>
    </source>
</evidence>
<gene>
    <name evidence="4" type="ORF">ACFSR1_01540</name>
</gene>
<proteinExistence type="predicted"/>
<sequence length="377" mass="40133">MKNLLLLLATFGSFGVINAQSIFFSEILATPPGTDTDREYIELRCDDCTPGQVLDNIYVISVEGDKENTTGTGRIDYIESLDGLVMGANGFIVIATAASQGSFTIDAGAAIVTSTTPDIENLSQNWFIVQTTGDTDIPDTSDDLDSMNNGTIDDATFLSWTILDSISLIDDDGAGADGEAAYSSQIVISEPDNSGDANFSTQAGSNIFFLPLNPPGTSDASLPIEYVARVGNSTGSTISDSVSSDWLVANISSSGDFPNYTIRSGGSNQIDAVPQFYEGESINHIGSENLVPAILSVTEQELTDDISFFPNPTKNVININSKNDLISSIEVLDATGKILVQKKNNLDVVDLSNLSTGLYYMNVYGESARITKTVVKN</sequence>
<feature type="signal peptide" evidence="2">
    <location>
        <begin position="1"/>
        <end position="19"/>
    </location>
</feature>
<dbReference type="InterPro" id="IPR026444">
    <property type="entry name" value="Secre_tail"/>
</dbReference>
<comment type="caution">
    <text evidence="4">The sequence shown here is derived from an EMBL/GenBank/DDBJ whole genome shotgun (WGS) entry which is preliminary data.</text>
</comment>
<dbReference type="NCBIfam" id="TIGR04183">
    <property type="entry name" value="Por_Secre_tail"/>
    <property type="match status" value="1"/>
</dbReference>
<dbReference type="Pfam" id="PF18962">
    <property type="entry name" value="Por_Secre_tail"/>
    <property type="match status" value="1"/>
</dbReference>
<organism evidence="4 5">
    <name type="scientific">Aquimarina rubra</name>
    <dbReference type="NCBI Taxonomy" id="1920033"/>
    <lineage>
        <taxon>Bacteria</taxon>
        <taxon>Pseudomonadati</taxon>
        <taxon>Bacteroidota</taxon>
        <taxon>Flavobacteriia</taxon>
        <taxon>Flavobacteriales</taxon>
        <taxon>Flavobacteriaceae</taxon>
        <taxon>Aquimarina</taxon>
    </lineage>
</organism>
<keyword evidence="1 2" id="KW-0732">Signal</keyword>
<evidence type="ECO:0000256" key="2">
    <source>
        <dbReference type="SAM" id="SignalP"/>
    </source>
</evidence>
<reference evidence="5" key="1">
    <citation type="journal article" date="2019" name="Int. J. Syst. Evol. Microbiol.">
        <title>The Global Catalogue of Microorganisms (GCM) 10K type strain sequencing project: providing services to taxonomists for standard genome sequencing and annotation.</title>
        <authorList>
            <consortium name="The Broad Institute Genomics Platform"/>
            <consortium name="The Broad Institute Genome Sequencing Center for Infectious Disease"/>
            <person name="Wu L."/>
            <person name="Ma J."/>
        </authorList>
    </citation>
    <scope>NUCLEOTIDE SEQUENCE [LARGE SCALE GENOMIC DNA]</scope>
    <source>
        <strain evidence="5">KCTC 52274</strain>
    </source>
</reference>
<dbReference type="EMBL" id="JBHULE010000002">
    <property type="protein sequence ID" value="MFD2561331.1"/>
    <property type="molecule type" value="Genomic_DNA"/>
</dbReference>
<name>A0ABW5LAL3_9FLAO</name>
<evidence type="ECO:0000256" key="1">
    <source>
        <dbReference type="ARBA" id="ARBA00022729"/>
    </source>
</evidence>
<protein>
    <submittedName>
        <fullName evidence="4">T9SS type A sorting domain-containing protein</fullName>
    </submittedName>
</protein>
<feature type="chain" id="PRO_5045969358" evidence="2">
    <location>
        <begin position="20"/>
        <end position="377"/>
    </location>
</feature>
<evidence type="ECO:0000313" key="5">
    <source>
        <dbReference type="Proteomes" id="UP001597319"/>
    </source>
</evidence>
<accession>A0ABW5LAL3</accession>
<feature type="domain" description="Secretion system C-terminal sorting" evidence="3">
    <location>
        <begin position="309"/>
        <end position="374"/>
    </location>
</feature>
<dbReference type="Proteomes" id="UP001597319">
    <property type="component" value="Unassembled WGS sequence"/>
</dbReference>
<evidence type="ECO:0000313" key="4">
    <source>
        <dbReference type="EMBL" id="MFD2561331.1"/>
    </source>
</evidence>